<protein>
    <recommendedName>
        <fullName evidence="4 7">Trehalase</fullName>
        <ecNumber evidence="3 7">3.2.1.28</ecNumber>
    </recommendedName>
    <alternativeName>
        <fullName evidence="7">Alpha-trehalose glucohydrolase</fullName>
    </alternativeName>
</protein>
<dbReference type="Proteomes" id="UP001501920">
    <property type="component" value="Chromosome 7"/>
</dbReference>
<gene>
    <name evidence="8" type="primary">TREH</name>
</gene>
<evidence type="ECO:0000313" key="9">
    <source>
        <dbReference type="Proteomes" id="UP001501920"/>
    </source>
</evidence>
<comment type="catalytic activity">
    <reaction evidence="1 7">
        <text>alpha,alpha-trehalose + H2O = alpha-D-glucose + beta-D-glucose</text>
        <dbReference type="Rhea" id="RHEA:32675"/>
        <dbReference type="ChEBI" id="CHEBI:15377"/>
        <dbReference type="ChEBI" id="CHEBI:15903"/>
        <dbReference type="ChEBI" id="CHEBI:16551"/>
        <dbReference type="ChEBI" id="CHEBI:17925"/>
        <dbReference type="EC" id="3.2.1.28"/>
    </reaction>
</comment>
<dbReference type="EC" id="3.2.1.28" evidence="3 7"/>
<dbReference type="InterPro" id="IPR012341">
    <property type="entry name" value="6hp_glycosidase-like_sf"/>
</dbReference>
<keyword evidence="9" id="KW-1185">Reference proteome</keyword>
<dbReference type="AlphaFoldDB" id="A0A3B4E1F5"/>
<reference evidence="8 9" key="1">
    <citation type="submission" date="2020-10" db="EMBL/GenBank/DDBJ databases">
        <title>Pygocentrus nattereri (red-bellied piranha) genome, fPygNat1, primary haplotype.</title>
        <authorList>
            <person name="Myers G."/>
            <person name="Meyer A."/>
            <person name="Karagic N."/>
            <person name="Pippel M."/>
            <person name="Winkler S."/>
            <person name="Tracey A."/>
            <person name="Wood J."/>
            <person name="Formenti G."/>
            <person name="Howe K."/>
            <person name="Fedrigo O."/>
            <person name="Jarvis E.D."/>
        </authorList>
    </citation>
    <scope>NUCLEOTIDE SEQUENCE [LARGE SCALE GENOMIC DNA]</scope>
</reference>
<keyword evidence="5 7" id="KW-0378">Hydrolase</keyword>
<evidence type="ECO:0000256" key="4">
    <source>
        <dbReference type="ARBA" id="ARBA00019905"/>
    </source>
</evidence>
<dbReference type="PANTHER" id="PTHR23403">
    <property type="entry name" value="TREHALASE"/>
    <property type="match status" value="1"/>
</dbReference>
<dbReference type="InterPro" id="IPR018232">
    <property type="entry name" value="Glyco_hydro_37_CS"/>
</dbReference>
<dbReference type="PANTHER" id="PTHR23403:SF1">
    <property type="entry name" value="TREHALASE"/>
    <property type="match status" value="1"/>
</dbReference>
<evidence type="ECO:0000313" key="8">
    <source>
        <dbReference type="Ensembl" id="ENSPNAP00000029161.2"/>
    </source>
</evidence>
<dbReference type="PROSITE" id="PS00927">
    <property type="entry name" value="TREHALASE_1"/>
    <property type="match status" value="1"/>
</dbReference>
<accession>A0A3B4E1F5</accession>
<dbReference type="PRINTS" id="PR00744">
    <property type="entry name" value="GLHYDRLASE37"/>
</dbReference>
<evidence type="ECO:0000256" key="3">
    <source>
        <dbReference type="ARBA" id="ARBA00012757"/>
    </source>
</evidence>
<dbReference type="InterPro" id="IPR008928">
    <property type="entry name" value="6-hairpin_glycosidase_sf"/>
</dbReference>
<dbReference type="InterPro" id="IPR001661">
    <property type="entry name" value="Glyco_hydro_37"/>
</dbReference>
<dbReference type="Pfam" id="PF01204">
    <property type="entry name" value="Trehalase"/>
    <property type="match status" value="2"/>
</dbReference>
<dbReference type="GO" id="GO:0004555">
    <property type="term" value="F:alpha,alpha-trehalase activity"/>
    <property type="evidence" value="ECO:0007669"/>
    <property type="project" value="UniProtKB-EC"/>
</dbReference>
<evidence type="ECO:0000256" key="2">
    <source>
        <dbReference type="ARBA" id="ARBA00005615"/>
    </source>
</evidence>
<reference evidence="8" key="3">
    <citation type="submission" date="2025-09" db="UniProtKB">
        <authorList>
            <consortium name="Ensembl"/>
        </authorList>
    </citation>
    <scope>IDENTIFICATION</scope>
</reference>
<proteinExistence type="inferred from homology"/>
<keyword evidence="6 7" id="KW-0326">Glycosidase</keyword>
<name>A0A3B4E1F5_PYGNA</name>
<dbReference type="GeneTree" id="ENSGT00390000006949"/>
<evidence type="ECO:0000256" key="6">
    <source>
        <dbReference type="ARBA" id="ARBA00023295"/>
    </source>
</evidence>
<dbReference type="GO" id="GO:0005993">
    <property type="term" value="P:trehalose catabolic process"/>
    <property type="evidence" value="ECO:0007669"/>
    <property type="project" value="TreeGrafter"/>
</dbReference>
<sequence>MLVEWLNFKFPLSLLFGRKLSSDVFLRQHSIYCTGELLRQVQTAKLFDDNKAFVDMKLTAAPEVVLDAFSNLTWRFPNGTVPASDLRLFVNTYFVGDGKEFEPWAPPDWHEKPKFLSKVSDLNFRNWAEELHGLWKLLGRKISTDVEDNPQLHSMIYVPNPVIVPGGRFTEFYYWDSYWVLNGLLLSEMTDTARGIIQNFLYMVDRYGFVPNGGRVYYERRSQPPFLCLMVESFYEATKDLEFIRQALPTLEKEYSFWMENQPPVSEKLWTELKAAAESGWDFSSRWYINSSGQNTGSFRNTSTSSILPVELNALMCRSEHLLATFSRILGDEERALVYDRAASARLKAIESVLWDAEKGAWFDYNLLSGARHPAFYPTNVSPLWAKCHSQPGMGQLALQYLKASGGLDYPNGIPTSLSETGQQWDMPNAWPPLQHILIEGLSQLDLADAKELAFDLAQRWIRTNWMAYNKYEAMFEKVGFCISVGFGWTNGVALQLLDQYGDSGCELFKLIYPHISNHFLLFVFVL</sequence>
<dbReference type="OMA" id="RYWDASD"/>
<evidence type="ECO:0000256" key="5">
    <source>
        <dbReference type="ARBA" id="ARBA00022801"/>
    </source>
</evidence>
<comment type="similarity">
    <text evidence="2 7">Belongs to the glycosyl hydrolase 37 family.</text>
</comment>
<dbReference type="Ensembl" id="ENSPNAT00000015976.2">
    <property type="protein sequence ID" value="ENSPNAP00000029161.2"/>
    <property type="gene ID" value="ENSPNAG00000015090.2"/>
</dbReference>
<dbReference type="STRING" id="42514.ENSPNAP00000029161"/>
<evidence type="ECO:0000256" key="7">
    <source>
        <dbReference type="RuleBase" id="RU361180"/>
    </source>
</evidence>
<dbReference type="PROSITE" id="PS00928">
    <property type="entry name" value="TREHALASE_2"/>
    <property type="match status" value="1"/>
</dbReference>
<reference evidence="8" key="2">
    <citation type="submission" date="2025-08" db="UniProtKB">
        <authorList>
            <consortium name="Ensembl"/>
        </authorList>
    </citation>
    <scope>IDENTIFICATION</scope>
</reference>
<dbReference type="SUPFAM" id="SSF48208">
    <property type="entry name" value="Six-hairpin glycosidases"/>
    <property type="match status" value="1"/>
</dbReference>
<organism evidence="8 9">
    <name type="scientific">Pygocentrus nattereri</name>
    <name type="common">Red-bellied piranha</name>
    <dbReference type="NCBI Taxonomy" id="42514"/>
    <lineage>
        <taxon>Eukaryota</taxon>
        <taxon>Metazoa</taxon>
        <taxon>Chordata</taxon>
        <taxon>Craniata</taxon>
        <taxon>Vertebrata</taxon>
        <taxon>Euteleostomi</taxon>
        <taxon>Actinopterygii</taxon>
        <taxon>Neopterygii</taxon>
        <taxon>Teleostei</taxon>
        <taxon>Ostariophysi</taxon>
        <taxon>Characiformes</taxon>
        <taxon>Characoidei</taxon>
        <taxon>Pygocentrus</taxon>
    </lineage>
</organism>
<dbReference type="Gene3D" id="1.50.10.10">
    <property type="match status" value="2"/>
</dbReference>
<evidence type="ECO:0000256" key="1">
    <source>
        <dbReference type="ARBA" id="ARBA00001576"/>
    </source>
</evidence>